<dbReference type="InterPro" id="IPR005170">
    <property type="entry name" value="Transptr-assoc_dom"/>
</dbReference>
<dbReference type="Proteomes" id="UP000245168">
    <property type="component" value="Unassembled WGS sequence"/>
</dbReference>
<evidence type="ECO:0000256" key="8">
    <source>
        <dbReference type="ARBA" id="ARBA00023136"/>
    </source>
</evidence>
<keyword evidence="15" id="KW-1185">Reference proteome</keyword>
<keyword evidence="4 10" id="KW-0812">Transmembrane</keyword>
<dbReference type="AlphaFoldDB" id="A0A2U2BS89"/>
<dbReference type="Pfam" id="PF01595">
    <property type="entry name" value="CNNM"/>
    <property type="match status" value="1"/>
</dbReference>
<keyword evidence="8 10" id="KW-0472">Membrane</keyword>
<feature type="domain" description="CBS" evidence="12">
    <location>
        <begin position="209"/>
        <end position="269"/>
    </location>
</feature>
<evidence type="ECO:0000256" key="6">
    <source>
        <dbReference type="ARBA" id="ARBA00022989"/>
    </source>
</evidence>
<evidence type="ECO:0000256" key="4">
    <source>
        <dbReference type="ARBA" id="ARBA00022692"/>
    </source>
</evidence>
<dbReference type="InterPro" id="IPR002550">
    <property type="entry name" value="CNNM"/>
</dbReference>
<evidence type="ECO:0000256" key="10">
    <source>
        <dbReference type="PROSITE-ProRule" id="PRU01193"/>
    </source>
</evidence>
<evidence type="ECO:0000256" key="7">
    <source>
        <dbReference type="ARBA" id="ARBA00023122"/>
    </source>
</evidence>
<dbReference type="Pfam" id="PF03471">
    <property type="entry name" value="CorC_HlyC"/>
    <property type="match status" value="1"/>
</dbReference>
<dbReference type="Pfam" id="PF00571">
    <property type="entry name" value="CBS"/>
    <property type="match status" value="2"/>
</dbReference>
<comment type="caution">
    <text evidence="14">The sequence shown here is derived from an EMBL/GenBank/DDBJ whole genome shotgun (WGS) entry which is preliminary data.</text>
</comment>
<dbReference type="SMART" id="SM01091">
    <property type="entry name" value="CorC_HlyC"/>
    <property type="match status" value="1"/>
</dbReference>
<dbReference type="SUPFAM" id="SSF56176">
    <property type="entry name" value="FAD-binding/transporter-associated domain-like"/>
    <property type="match status" value="1"/>
</dbReference>
<sequence length="434" mass="47716">MQFEPWMLWSALSILALLLMSGFFSGSETALTATSKARMLSLEKDDDLRAARVNRLIADRESLIGAILLGNNLVNILASSIAAAMFLVMFGEAGVPIATLVMTLLVLIFAEVMPKTYALSNPDRMALAVSLPLQFFVRVFAPIVAAVQALVRAVLRLAGADVEGPVLSAREEIRGQIDMHHQEGGVVKHDRDMLGGVLDLRELTVDDVMVHRKNLIMLDFDQPAAELVDAALTSPHTRLPLYRDDPENIVGVLHVRDLARALHEADGDAAKVDIEAIKREPWFIPETTELFDQLNMFRSKREHFALVVDEYGALMGVVTLEDILEEIVGEIEDEHDIAMAGLTPQPDGSVIVDGGAGIRDVNRALDWDLPDDEAVTIAGLVIHEAQTIPEPGQVFSFHGVRFEILERRRNQITRMRLKPEAPLEGEATPPALSP</sequence>
<dbReference type="EMBL" id="QEXV01000005">
    <property type="protein sequence ID" value="PWE16887.1"/>
    <property type="molecule type" value="Genomic_DNA"/>
</dbReference>
<dbReference type="Gene3D" id="3.10.580.10">
    <property type="entry name" value="CBS-domain"/>
    <property type="match status" value="1"/>
</dbReference>
<dbReference type="SUPFAM" id="SSF54631">
    <property type="entry name" value="CBS-domain pair"/>
    <property type="match status" value="1"/>
</dbReference>
<evidence type="ECO:0000256" key="2">
    <source>
        <dbReference type="ARBA" id="ARBA00006446"/>
    </source>
</evidence>
<feature type="transmembrane region" description="Helical" evidence="11">
    <location>
        <begin position="95"/>
        <end position="113"/>
    </location>
</feature>
<dbReference type="InterPro" id="IPR016169">
    <property type="entry name" value="FAD-bd_PCMH_sub2"/>
</dbReference>
<organism evidence="14 15">
    <name type="scientific">Marinicauda salina</name>
    <dbReference type="NCBI Taxonomy" id="2135793"/>
    <lineage>
        <taxon>Bacteria</taxon>
        <taxon>Pseudomonadati</taxon>
        <taxon>Pseudomonadota</taxon>
        <taxon>Alphaproteobacteria</taxon>
        <taxon>Maricaulales</taxon>
        <taxon>Maricaulaceae</taxon>
        <taxon>Marinicauda</taxon>
    </lineage>
</organism>
<dbReference type="OrthoDB" id="9797674at2"/>
<evidence type="ECO:0000256" key="5">
    <source>
        <dbReference type="ARBA" id="ARBA00022737"/>
    </source>
</evidence>
<dbReference type="PROSITE" id="PS51846">
    <property type="entry name" value="CNNM"/>
    <property type="match status" value="1"/>
</dbReference>
<feature type="transmembrane region" description="Helical" evidence="11">
    <location>
        <begin position="63"/>
        <end position="88"/>
    </location>
</feature>
<dbReference type="InterPro" id="IPR036318">
    <property type="entry name" value="FAD-bd_PCMH-like_sf"/>
</dbReference>
<dbReference type="PANTHER" id="PTHR22777:SF32">
    <property type="entry name" value="UPF0053 INNER MEMBRANE PROTEIN YFJD"/>
    <property type="match status" value="1"/>
</dbReference>
<dbReference type="GO" id="GO:0005886">
    <property type="term" value="C:plasma membrane"/>
    <property type="evidence" value="ECO:0007669"/>
    <property type="project" value="UniProtKB-SubCell"/>
</dbReference>
<dbReference type="FunFam" id="3.10.580.10:FF:000002">
    <property type="entry name" value="Magnesium/cobalt efflux protein CorC"/>
    <property type="match status" value="1"/>
</dbReference>
<comment type="subcellular location">
    <subcellularLocation>
        <location evidence="1">Cell membrane</location>
        <topology evidence="1">Multi-pass membrane protein</topology>
    </subcellularLocation>
</comment>
<dbReference type="GO" id="GO:0050660">
    <property type="term" value="F:flavin adenine dinucleotide binding"/>
    <property type="evidence" value="ECO:0007669"/>
    <property type="project" value="InterPro"/>
</dbReference>
<evidence type="ECO:0008006" key="16">
    <source>
        <dbReference type="Google" id="ProtNLM"/>
    </source>
</evidence>
<dbReference type="Gene3D" id="3.30.465.10">
    <property type="match status" value="1"/>
</dbReference>
<feature type="domain" description="CNNM transmembrane" evidence="13">
    <location>
        <begin position="3"/>
        <end position="190"/>
    </location>
</feature>
<evidence type="ECO:0000313" key="14">
    <source>
        <dbReference type="EMBL" id="PWE16887.1"/>
    </source>
</evidence>
<dbReference type="PROSITE" id="PS51371">
    <property type="entry name" value="CBS"/>
    <property type="match status" value="2"/>
</dbReference>
<dbReference type="InterPro" id="IPR000644">
    <property type="entry name" value="CBS_dom"/>
</dbReference>
<evidence type="ECO:0000259" key="13">
    <source>
        <dbReference type="PROSITE" id="PS51846"/>
    </source>
</evidence>
<evidence type="ECO:0000256" key="3">
    <source>
        <dbReference type="ARBA" id="ARBA00022475"/>
    </source>
</evidence>
<reference evidence="15" key="1">
    <citation type="submission" date="2018-05" db="EMBL/GenBank/DDBJ databases">
        <authorList>
            <person name="Liu B.-T."/>
        </authorList>
    </citation>
    <scope>NUCLEOTIDE SEQUENCE [LARGE SCALE GENOMIC DNA]</scope>
    <source>
        <strain evidence="15">WD6-1</strain>
    </source>
</reference>
<keyword evidence="7 9" id="KW-0129">CBS domain</keyword>
<evidence type="ECO:0000256" key="9">
    <source>
        <dbReference type="PROSITE-ProRule" id="PRU00703"/>
    </source>
</evidence>
<feature type="domain" description="CBS" evidence="12">
    <location>
        <begin position="277"/>
        <end position="334"/>
    </location>
</feature>
<accession>A0A2U2BS89</accession>
<evidence type="ECO:0000256" key="1">
    <source>
        <dbReference type="ARBA" id="ARBA00004651"/>
    </source>
</evidence>
<protein>
    <recommendedName>
        <fullName evidence="16">HlyC/CorC family transporter</fullName>
    </recommendedName>
</protein>
<dbReference type="InterPro" id="IPR046342">
    <property type="entry name" value="CBS_dom_sf"/>
</dbReference>
<gene>
    <name evidence="14" type="ORF">DDZ18_11520</name>
</gene>
<dbReference type="CDD" id="cd04590">
    <property type="entry name" value="CBS_pair_CorC_HlyC_assoc"/>
    <property type="match status" value="1"/>
</dbReference>
<feature type="transmembrane region" description="Helical" evidence="11">
    <location>
        <begin position="125"/>
        <end position="147"/>
    </location>
</feature>
<evidence type="ECO:0000256" key="11">
    <source>
        <dbReference type="SAM" id="Phobius"/>
    </source>
</evidence>
<name>A0A2U2BS89_9PROT</name>
<keyword evidence="5" id="KW-0677">Repeat</keyword>
<keyword evidence="3" id="KW-1003">Cell membrane</keyword>
<evidence type="ECO:0000259" key="12">
    <source>
        <dbReference type="PROSITE" id="PS51371"/>
    </source>
</evidence>
<evidence type="ECO:0000313" key="15">
    <source>
        <dbReference type="Proteomes" id="UP000245168"/>
    </source>
</evidence>
<dbReference type="PANTHER" id="PTHR22777">
    <property type="entry name" value="HEMOLYSIN-RELATED"/>
    <property type="match status" value="1"/>
</dbReference>
<keyword evidence="6 10" id="KW-1133">Transmembrane helix</keyword>
<dbReference type="InterPro" id="IPR044751">
    <property type="entry name" value="Ion_transp-like_CBS"/>
</dbReference>
<proteinExistence type="inferred from homology"/>
<comment type="similarity">
    <text evidence="2">Belongs to the UPF0053 family. Hemolysin C subfamily.</text>
</comment>